<dbReference type="Pfam" id="PF04456">
    <property type="entry name" value="DUF503"/>
    <property type="match status" value="1"/>
</dbReference>
<evidence type="ECO:0000313" key="2">
    <source>
        <dbReference type="Proteomes" id="UP000275076"/>
    </source>
</evidence>
<evidence type="ECO:0000313" key="1">
    <source>
        <dbReference type="EMBL" id="RSL32815.1"/>
    </source>
</evidence>
<dbReference type="SUPFAM" id="SSF103007">
    <property type="entry name" value="Hypothetical protein TT1725"/>
    <property type="match status" value="1"/>
</dbReference>
<dbReference type="InterPro" id="IPR036746">
    <property type="entry name" value="TT1725-like_sf"/>
</dbReference>
<dbReference type="PANTHER" id="PTHR36441:SF1">
    <property type="entry name" value="DUF503 DOMAIN-CONTAINING PROTEIN"/>
    <property type="match status" value="1"/>
</dbReference>
<protein>
    <submittedName>
        <fullName evidence="1">DUF503 family protein</fullName>
    </submittedName>
</protein>
<gene>
    <name evidence="1" type="ORF">D7Z54_13810</name>
</gene>
<keyword evidence="2" id="KW-1185">Reference proteome</keyword>
<dbReference type="EMBL" id="RBVX01000012">
    <property type="protein sequence ID" value="RSL32815.1"/>
    <property type="molecule type" value="Genomic_DNA"/>
</dbReference>
<dbReference type="Proteomes" id="UP000275076">
    <property type="component" value="Unassembled WGS sequence"/>
</dbReference>
<dbReference type="RefSeq" id="WP_125556440.1">
    <property type="nucleotide sequence ID" value="NZ_RBVX01000012.1"/>
</dbReference>
<dbReference type="AlphaFoldDB" id="A0A428N2Y6"/>
<proteinExistence type="predicted"/>
<dbReference type="InterPro" id="IPR007546">
    <property type="entry name" value="DUF503"/>
</dbReference>
<name>A0A428N2Y6_9BACI</name>
<sequence length="92" mass="10746">MIGAAHCECLIYQAQSLKEKRAVVKSITTKMKQKLNVSVAEMDYHDLWQRTAITIVSVNRDTTIVEKELQRACEFMDQLPELERTITEFEWL</sequence>
<organism evidence="1 2">
    <name type="scientific">Salibacterium salarium</name>
    <dbReference type="NCBI Taxonomy" id="284579"/>
    <lineage>
        <taxon>Bacteria</taxon>
        <taxon>Bacillati</taxon>
        <taxon>Bacillota</taxon>
        <taxon>Bacilli</taxon>
        <taxon>Bacillales</taxon>
        <taxon>Bacillaceae</taxon>
    </lineage>
</organism>
<dbReference type="Gene3D" id="3.30.70.1120">
    <property type="entry name" value="TT1725-like"/>
    <property type="match status" value="1"/>
</dbReference>
<accession>A0A428N2Y6</accession>
<dbReference type="OrthoDB" id="9809023at2"/>
<dbReference type="PANTHER" id="PTHR36441">
    <property type="entry name" value="HYPOTHETICAL CYTOSOLIC PROTEIN"/>
    <property type="match status" value="1"/>
</dbReference>
<comment type="caution">
    <text evidence="1">The sequence shown here is derived from an EMBL/GenBank/DDBJ whole genome shotgun (WGS) entry which is preliminary data.</text>
</comment>
<reference evidence="1 2" key="1">
    <citation type="submission" date="2018-10" db="EMBL/GenBank/DDBJ databases">
        <title>Draft genome sequence of Bacillus salarius IM0101, isolated from a hypersaline soil in Inner Mongolia, China.</title>
        <authorList>
            <person name="Yamprayoonswat W."/>
            <person name="Boonvisut S."/>
            <person name="Jumpathong W."/>
            <person name="Sittihan S."/>
            <person name="Ruangsuj P."/>
            <person name="Wanthongcharoen S."/>
            <person name="Thongpramul N."/>
            <person name="Pimmason S."/>
            <person name="Yu B."/>
            <person name="Yasawong M."/>
        </authorList>
    </citation>
    <scope>NUCLEOTIDE SEQUENCE [LARGE SCALE GENOMIC DNA]</scope>
    <source>
        <strain evidence="1 2">IM0101</strain>
    </source>
</reference>